<keyword evidence="6 12" id="KW-1133">Transmembrane helix</keyword>
<keyword evidence="7" id="KW-0969">Cilium</keyword>
<evidence type="ECO:0000256" key="7">
    <source>
        <dbReference type="ARBA" id="ARBA00023069"/>
    </source>
</evidence>
<dbReference type="InterPro" id="IPR019306">
    <property type="entry name" value="TMEM231"/>
</dbReference>
<evidence type="ECO:0000256" key="8">
    <source>
        <dbReference type="ARBA" id="ARBA00023136"/>
    </source>
</evidence>
<keyword evidence="8 12" id="KW-0472">Membrane</keyword>
<evidence type="ECO:0000313" key="14">
    <source>
        <dbReference type="Proteomes" id="UP001607303"/>
    </source>
</evidence>
<evidence type="ECO:0000256" key="2">
    <source>
        <dbReference type="ARBA" id="ARBA00009082"/>
    </source>
</evidence>
<sequence length="336" mass="39426">MTAIEIFSSSIYYKYKARIYSLSSLIVLLLIMMSIITPFFLMFNAGGFWIKTKTHTETPDISFQYKYLLLMERGIEMTPIVCSTFTTYKENDIPDDCLIIKVQEIDTNNDGKKDILKFEAQFYTDSPIKNIRFFLFFNFKLKQIFESSIQSLAIFDHTLHQDAQKISFIADLELKQRGILHSDHLYEIYNHSIELTDRSLLQLLSQSINKKFSAEITNGHVITQSGFSNEEMITIQGELHYKDHLIYYQPNLWEELKWAWIQYISCFIRKVRFEWIDIGESSMSRRFFRSSITDHVNPSKHSSVSQQGVLLCSMRVETALYRVCHSFVPFANTYTP</sequence>
<evidence type="ECO:0000256" key="9">
    <source>
        <dbReference type="ARBA" id="ARBA00023180"/>
    </source>
</evidence>
<dbReference type="Pfam" id="PF10149">
    <property type="entry name" value="TM231"/>
    <property type="match status" value="1"/>
</dbReference>
<evidence type="ECO:0000256" key="12">
    <source>
        <dbReference type="SAM" id="Phobius"/>
    </source>
</evidence>
<evidence type="ECO:0000256" key="5">
    <source>
        <dbReference type="ARBA" id="ARBA00022692"/>
    </source>
</evidence>
<name>A0ABD2ATI2_VESMC</name>
<organism evidence="13 14">
    <name type="scientific">Vespula maculifrons</name>
    <name type="common">Eastern yellow jacket</name>
    <name type="synonym">Wasp</name>
    <dbReference type="NCBI Taxonomy" id="7453"/>
    <lineage>
        <taxon>Eukaryota</taxon>
        <taxon>Metazoa</taxon>
        <taxon>Ecdysozoa</taxon>
        <taxon>Arthropoda</taxon>
        <taxon>Hexapoda</taxon>
        <taxon>Insecta</taxon>
        <taxon>Pterygota</taxon>
        <taxon>Neoptera</taxon>
        <taxon>Endopterygota</taxon>
        <taxon>Hymenoptera</taxon>
        <taxon>Apocrita</taxon>
        <taxon>Aculeata</taxon>
        <taxon>Vespoidea</taxon>
        <taxon>Vespidae</taxon>
        <taxon>Vespinae</taxon>
        <taxon>Vespula</taxon>
    </lineage>
</organism>
<gene>
    <name evidence="13" type="ORF">V1477_018884</name>
</gene>
<evidence type="ECO:0000256" key="1">
    <source>
        <dbReference type="ARBA" id="ARBA00004272"/>
    </source>
</evidence>
<evidence type="ECO:0000256" key="11">
    <source>
        <dbReference type="ARBA" id="ARBA00024803"/>
    </source>
</evidence>
<evidence type="ECO:0000313" key="13">
    <source>
        <dbReference type="EMBL" id="KAL2723652.1"/>
    </source>
</evidence>
<keyword evidence="4" id="KW-1003">Cell membrane</keyword>
<dbReference type="AlphaFoldDB" id="A0ABD2ATI2"/>
<comment type="subcellular location">
    <subcellularLocation>
        <location evidence="1">Cell projection</location>
        <location evidence="1">Cilium membrane</location>
        <topology evidence="1">Multi-pass membrane protein</topology>
    </subcellularLocation>
</comment>
<evidence type="ECO:0000256" key="3">
    <source>
        <dbReference type="ARBA" id="ARBA00015087"/>
    </source>
</evidence>
<feature type="transmembrane region" description="Helical" evidence="12">
    <location>
        <begin position="20"/>
        <end position="43"/>
    </location>
</feature>
<dbReference type="PANTHER" id="PTHR14605">
    <property type="entry name" value="CHST5 PROTEIN"/>
    <property type="match status" value="1"/>
</dbReference>
<keyword evidence="10" id="KW-0966">Cell projection</keyword>
<proteinExistence type="inferred from homology"/>
<keyword evidence="14" id="KW-1185">Reference proteome</keyword>
<comment type="function">
    <text evidence="11">Transmembrane component of the tectonic-like complex, a complex localized at the transition zone of primary cilia and acting as a barrier that prevents diffusion of transmembrane proteins between the cilia and plasma membranes. Required for ciliogenesis and sonic hedgehog/SHH signaling.</text>
</comment>
<accession>A0ABD2ATI2</accession>
<comment type="caution">
    <text evidence="13">The sequence shown here is derived from an EMBL/GenBank/DDBJ whole genome shotgun (WGS) entry which is preliminary data.</text>
</comment>
<evidence type="ECO:0000256" key="6">
    <source>
        <dbReference type="ARBA" id="ARBA00022989"/>
    </source>
</evidence>
<dbReference type="EMBL" id="JAYRBN010000113">
    <property type="protein sequence ID" value="KAL2723652.1"/>
    <property type="molecule type" value="Genomic_DNA"/>
</dbReference>
<dbReference type="GO" id="GO:0060170">
    <property type="term" value="C:ciliary membrane"/>
    <property type="evidence" value="ECO:0007669"/>
    <property type="project" value="UniProtKB-SubCell"/>
</dbReference>
<keyword evidence="9" id="KW-0325">Glycoprotein</keyword>
<evidence type="ECO:0000256" key="10">
    <source>
        <dbReference type="ARBA" id="ARBA00023273"/>
    </source>
</evidence>
<keyword evidence="5 12" id="KW-0812">Transmembrane</keyword>
<dbReference type="PANTHER" id="PTHR14605:SF1">
    <property type="entry name" value="TRANSMEMBRANE PROTEIN 231"/>
    <property type="match status" value="1"/>
</dbReference>
<protein>
    <recommendedName>
        <fullName evidence="3">Transmembrane protein 231</fullName>
    </recommendedName>
</protein>
<evidence type="ECO:0000256" key="4">
    <source>
        <dbReference type="ARBA" id="ARBA00022475"/>
    </source>
</evidence>
<comment type="similarity">
    <text evidence="2">Belongs to the TMEM231 family.</text>
</comment>
<reference evidence="13 14" key="1">
    <citation type="journal article" date="2024" name="Ann. Entomol. Soc. Am.">
        <title>Genomic analyses of the southern and eastern yellowjacket wasps (Hymenoptera: Vespidae) reveal evolutionary signatures of social life.</title>
        <authorList>
            <person name="Catto M.A."/>
            <person name="Caine P.B."/>
            <person name="Orr S.E."/>
            <person name="Hunt B.G."/>
            <person name="Goodisman M.A.D."/>
        </authorList>
    </citation>
    <scope>NUCLEOTIDE SEQUENCE [LARGE SCALE GENOMIC DNA]</scope>
    <source>
        <strain evidence="13">232</strain>
        <tissue evidence="13">Head and thorax</tissue>
    </source>
</reference>
<dbReference type="Proteomes" id="UP001607303">
    <property type="component" value="Unassembled WGS sequence"/>
</dbReference>